<dbReference type="PIRSF" id="PIRSF005261">
    <property type="entry name" value="Heat_shock_Hsp33"/>
    <property type="match status" value="1"/>
</dbReference>
<dbReference type="GO" id="GO:0051082">
    <property type="term" value="F:unfolded protein binding"/>
    <property type="evidence" value="ECO:0007669"/>
    <property type="project" value="InterPro"/>
</dbReference>
<evidence type="ECO:0000256" key="4">
    <source>
        <dbReference type="ARBA" id="ARBA00023186"/>
    </source>
</evidence>
<evidence type="ECO:0000313" key="6">
    <source>
        <dbReference type="EMBL" id="RDZ29450.1"/>
    </source>
</evidence>
<proteinExistence type="predicted"/>
<protein>
    <submittedName>
        <fullName evidence="6">Hsp33 family molecular chaperone HslO</fullName>
    </submittedName>
</protein>
<dbReference type="RefSeq" id="WP_115858888.1">
    <property type="nucleotide sequence ID" value="NZ_QTSU01000001.1"/>
</dbReference>
<dbReference type="InterPro" id="IPR016154">
    <property type="entry name" value="Heat_shock_Hsp33_C"/>
</dbReference>
<dbReference type="GO" id="GO:0042026">
    <property type="term" value="P:protein refolding"/>
    <property type="evidence" value="ECO:0007669"/>
    <property type="project" value="TreeGrafter"/>
</dbReference>
<reference evidence="6 7" key="1">
    <citation type="submission" date="2018-08" db="EMBL/GenBank/DDBJ databases">
        <title>Lysobacter sp. zong2l5, whole genome shotgun sequence.</title>
        <authorList>
            <person name="Zhang X."/>
            <person name="Feng G."/>
            <person name="Zhu H."/>
        </authorList>
    </citation>
    <scope>NUCLEOTIDE SEQUENCE [LARGE SCALE GENOMIC DNA]</scope>
    <source>
        <strain evidence="7">zong2l5</strain>
    </source>
</reference>
<dbReference type="CDD" id="cd00498">
    <property type="entry name" value="Hsp33"/>
    <property type="match status" value="1"/>
</dbReference>
<dbReference type="Proteomes" id="UP000264492">
    <property type="component" value="Unassembled WGS sequence"/>
</dbReference>
<evidence type="ECO:0000256" key="3">
    <source>
        <dbReference type="ARBA" id="ARBA00023157"/>
    </source>
</evidence>
<dbReference type="EMBL" id="QTSU01000001">
    <property type="protein sequence ID" value="RDZ29450.1"/>
    <property type="molecule type" value="Genomic_DNA"/>
</dbReference>
<organism evidence="6 7">
    <name type="scientific">Lysobacter silvisoli</name>
    <dbReference type="NCBI Taxonomy" id="2293254"/>
    <lineage>
        <taxon>Bacteria</taxon>
        <taxon>Pseudomonadati</taxon>
        <taxon>Pseudomonadota</taxon>
        <taxon>Gammaproteobacteria</taxon>
        <taxon>Lysobacterales</taxon>
        <taxon>Lysobacteraceae</taxon>
        <taxon>Lysobacter</taxon>
    </lineage>
</organism>
<keyword evidence="5" id="KW-0676">Redox-active center</keyword>
<keyword evidence="7" id="KW-1185">Reference proteome</keyword>
<keyword evidence="2" id="KW-0862">Zinc</keyword>
<keyword evidence="3" id="KW-1015">Disulfide bond</keyword>
<dbReference type="GO" id="GO:0005737">
    <property type="term" value="C:cytoplasm"/>
    <property type="evidence" value="ECO:0007669"/>
    <property type="project" value="InterPro"/>
</dbReference>
<dbReference type="GO" id="GO:0044183">
    <property type="term" value="F:protein folding chaperone"/>
    <property type="evidence" value="ECO:0007669"/>
    <property type="project" value="TreeGrafter"/>
</dbReference>
<dbReference type="Gene3D" id="3.55.30.10">
    <property type="entry name" value="Hsp33 domain"/>
    <property type="match status" value="1"/>
</dbReference>
<dbReference type="PANTHER" id="PTHR30111">
    <property type="entry name" value="33 KDA CHAPERONIN"/>
    <property type="match status" value="1"/>
</dbReference>
<keyword evidence="1" id="KW-0963">Cytoplasm</keyword>
<evidence type="ECO:0000256" key="5">
    <source>
        <dbReference type="ARBA" id="ARBA00023284"/>
    </source>
</evidence>
<dbReference type="SUPFAM" id="SSF118352">
    <property type="entry name" value="HSP33 redox switch-like"/>
    <property type="match status" value="1"/>
</dbReference>
<dbReference type="OrthoDB" id="9793753at2"/>
<keyword evidence="4" id="KW-0143">Chaperone</keyword>
<gene>
    <name evidence="6" type="ORF">DX914_10330</name>
</gene>
<dbReference type="AlphaFoldDB" id="A0A371K6I0"/>
<dbReference type="InterPro" id="IPR016153">
    <property type="entry name" value="Heat_shock_Hsp33_N"/>
</dbReference>
<dbReference type="SUPFAM" id="SSF64397">
    <property type="entry name" value="Hsp33 domain"/>
    <property type="match status" value="1"/>
</dbReference>
<dbReference type="InterPro" id="IPR023212">
    <property type="entry name" value="Hsp33_helix_hairpin_bin_dom_sf"/>
</dbReference>
<name>A0A371K6I0_9GAMM</name>
<dbReference type="PANTHER" id="PTHR30111:SF1">
    <property type="entry name" value="33 KDA CHAPERONIN"/>
    <property type="match status" value="1"/>
</dbReference>
<evidence type="ECO:0000256" key="2">
    <source>
        <dbReference type="ARBA" id="ARBA00022833"/>
    </source>
</evidence>
<evidence type="ECO:0000313" key="7">
    <source>
        <dbReference type="Proteomes" id="UP000264492"/>
    </source>
</evidence>
<evidence type="ECO:0000256" key="1">
    <source>
        <dbReference type="ARBA" id="ARBA00022490"/>
    </source>
</evidence>
<comment type="caution">
    <text evidence="6">The sequence shown here is derived from an EMBL/GenBank/DDBJ whole genome shotgun (WGS) entry which is preliminary data.</text>
</comment>
<dbReference type="Pfam" id="PF01430">
    <property type="entry name" value="HSP33"/>
    <property type="match status" value="1"/>
</dbReference>
<accession>A0A371K6I0</accession>
<dbReference type="Gene3D" id="3.90.1280.10">
    <property type="entry name" value="HSP33 redox switch-like"/>
    <property type="match status" value="1"/>
</dbReference>
<dbReference type="InterPro" id="IPR000397">
    <property type="entry name" value="Heat_shock_Hsp33"/>
</dbReference>
<sequence length="314" mass="33456">MNDSSSPRPGPVADHDRLTRFLIEGAGVRGVRVHLDRTWAQIRERADYPPAAAELLGEAAAAAALFTGHAKVEGRLSVQLRGSGALRTLFAECTAAGTLRGIAQLAEDGGPVSRDLRELGPDAVLAITIENPPVGARAGDGREPARYQGLVALQADSLAGAFEDYFRQSEQLPTRLLLVADERHAAGLMLQKLPGDAGDDDGWARVGALFDTLQPAELLTWDTQTLLTRLFHEDGVQLLGGKPLSFACSCSRERVAAMLVSLGQDEAQAAAEAGDGEARIRCEFCGQSYTFNGEEIGRLFAVAAAELEAPERLQ</sequence>
<dbReference type="Gene3D" id="1.10.287.480">
    <property type="entry name" value="helix hairpin bin"/>
    <property type="match status" value="1"/>
</dbReference>